<reference evidence="5" key="1">
    <citation type="submission" date="2023-01" db="EMBL/GenBank/DDBJ databases">
        <title>Genome assembly of the deep-sea coral Lophelia pertusa.</title>
        <authorList>
            <person name="Herrera S."/>
            <person name="Cordes E."/>
        </authorList>
    </citation>
    <scope>NUCLEOTIDE SEQUENCE</scope>
    <source>
        <strain evidence="5">USNM1676648</strain>
        <tissue evidence="5">Polyp</tissue>
    </source>
</reference>
<dbReference type="GO" id="GO:0008234">
    <property type="term" value="F:cysteine-type peptidase activity"/>
    <property type="evidence" value="ECO:0007669"/>
    <property type="project" value="InterPro"/>
</dbReference>
<dbReference type="SUPFAM" id="SSF54001">
    <property type="entry name" value="Cysteine proteinases"/>
    <property type="match status" value="1"/>
</dbReference>
<dbReference type="InterPro" id="IPR038765">
    <property type="entry name" value="Papain-like_cys_pep_sf"/>
</dbReference>
<dbReference type="InterPro" id="IPR003653">
    <property type="entry name" value="Peptidase_C48_C"/>
</dbReference>
<evidence type="ECO:0000256" key="1">
    <source>
        <dbReference type="ARBA" id="ARBA00005234"/>
    </source>
</evidence>
<dbReference type="Gene3D" id="3.40.395.10">
    <property type="entry name" value="Adenoviral Proteinase, Chain A"/>
    <property type="match status" value="1"/>
</dbReference>
<dbReference type="AlphaFoldDB" id="A0A9X0D545"/>
<evidence type="ECO:0000313" key="6">
    <source>
        <dbReference type="Proteomes" id="UP001163046"/>
    </source>
</evidence>
<feature type="domain" description="Ubiquitin-like protease family profile" evidence="4">
    <location>
        <begin position="37"/>
        <end position="125"/>
    </location>
</feature>
<dbReference type="GO" id="GO:0006508">
    <property type="term" value="P:proteolysis"/>
    <property type="evidence" value="ECO:0007669"/>
    <property type="project" value="UniProtKB-KW"/>
</dbReference>
<keyword evidence="2" id="KW-0645">Protease</keyword>
<dbReference type="EMBL" id="MU825878">
    <property type="protein sequence ID" value="KAJ7386053.1"/>
    <property type="molecule type" value="Genomic_DNA"/>
</dbReference>
<proteinExistence type="inferred from homology"/>
<keyword evidence="3" id="KW-0378">Hydrolase</keyword>
<dbReference type="Proteomes" id="UP001163046">
    <property type="component" value="Unassembled WGS sequence"/>
</dbReference>
<organism evidence="5 6">
    <name type="scientific">Desmophyllum pertusum</name>
    <dbReference type="NCBI Taxonomy" id="174260"/>
    <lineage>
        <taxon>Eukaryota</taxon>
        <taxon>Metazoa</taxon>
        <taxon>Cnidaria</taxon>
        <taxon>Anthozoa</taxon>
        <taxon>Hexacorallia</taxon>
        <taxon>Scleractinia</taxon>
        <taxon>Caryophylliina</taxon>
        <taxon>Caryophylliidae</taxon>
        <taxon>Desmophyllum</taxon>
    </lineage>
</organism>
<protein>
    <recommendedName>
        <fullName evidence="4">Ubiquitin-like protease family profile domain-containing protein</fullName>
    </recommendedName>
</protein>
<sequence>MPHTGAPYYWDAPTPLERGAFKELKPDYIVVSMPARVVVQPKRKTLLHYDSFDEMNSGCKELFFTCMRKLLTAKKVNLATWRDVTPPTPQQDDSKNCGVYVIKVAESVVNGKDPSISKNFQVQMKAFKRLLLKCDAHAVRTRKSPRKFHEQLQNVPVTNRNSPALENADATIARMNTTGTPANQIDTMRQL</sequence>
<evidence type="ECO:0000313" key="5">
    <source>
        <dbReference type="EMBL" id="KAJ7386053.1"/>
    </source>
</evidence>
<dbReference type="OrthoDB" id="5065855at2759"/>
<accession>A0A9X0D545</accession>
<comment type="similarity">
    <text evidence="1">Belongs to the peptidase C48 family.</text>
</comment>
<evidence type="ECO:0000259" key="4">
    <source>
        <dbReference type="Pfam" id="PF02902"/>
    </source>
</evidence>
<dbReference type="Pfam" id="PF02902">
    <property type="entry name" value="Peptidase_C48"/>
    <property type="match status" value="1"/>
</dbReference>
<comment type="caution">
    <text evidence="5">The sequence shown here is derived from an EMBL/GenBank/DDBJ whole genome shotgun (WGS) entry which is preliminary data.</text>
</comment>
<gene>
    <name evidence="5" type="ORF">OS493_012387</name>
</gene>
<evidence type="ECO:0000256" key="2">
    <source>
        <dbReference type="ARBA" id="ARBA00022670"/>
    </source>
</evidence>
<name>A0A9X0D545_9CNID</name>
<evidence type="ECO:0000256" key="3">
    <source>
        <dbReference type="ARBA" id="ARBA00022801"/>
    </source>
</evidence>
<keyword evidence="6" id="KW-1185">Reference proteome</keyword>